<dbReference type="EMBL" id="BAAAQD010000008">
    <property type="protein sequence ID" value="GAA1522785.1"/>
    <property type="molecule type" value="Genomic_DNA"/>
</dbReference>
<name>A0ABP4LIB9_9ACTN</name>
<keyword evidence="1" id="KW-0812">Transmembrane</keyword>
<evidence type="ECO:0000313" key="2">
    <source>
        <dbReference type="EMBL" id="GAA1522785.1"/>
    </source>
</evidence>
<dbReference type="Proteomes" id="UP001501470">
    <property type="component" value="Unassembled WGS sequence"/>
</dbReference>
<dbReference type="SUPFAM" id="SSF50939">
    <property type="entry name" value="Sialidases"/>
    <property type="match status" value="2"/>
</dbReference>
<gene>
    <name evidence="2" type="ORF">GCM10009827_043830</name>
</gene>
<sequence>MPDELETLLRAQRLDFTQPPLAAITARARVLRRRRRAAQVGAVALGLLVAASFLVPRLIPREAPPPQVAASPSAAPGAVYTGGGITINGLPALPRDLPGKIQDAEFIDADRGFLLTVDCAAACTAWVNATLDGGRTWSTAQAPGAFRSPPRGALPSLVVTGSRITLLGADGARASSTDGADWDTDSQPATTVDALPGDARLVLRDGRLMALLHDGTTLVQPPAQPPLGLAWVAPVRAGDGSWWVGGADGGHPAVAVSRDGGVTWKPTTFPGGGTAQVSFLGRDVYAALTDPTTTPPTLLGVAASSDGGAGFGQPRPLTATTIGGDLVPLLDGRLVIVDGDSHWLVSTDRGATWQRVQGLHPTKRLSRTQTGWVAYEMSTIYTAYSVDGTTWQKLDAQ</sequence>
<protein>
    <submittedName>
        <fullName evidence="2">Uncharacterized protein</fullName>
    </submittedName>
</protein>
<reference evidence="3" key="1">
    <citation type="journal article" date="2019" name="Int. J. Syst. Evol. Microbiol.">
        <title>The Global Catalogue of Microorganisms (GCM) 10K type strain sequencing project: providing services to taxonomists for standard genome sequencing and annotation.</title>
        <authorList>
            <consortium name="The Broad Institute Genomics Platform"/>
            <consortium name="The Broad Institute Genome Sequencing Center for Infectious Disease"/>
            <person name="Wu L."/>
            <person name="Ma J."/>
        </authorList>
    </citation>
    <scope>NUCLEOTIDE SEQUENCE [LARGE SCALE GENOMIC DNA]</scope>
    <source>
        <strain evidence="3">JCM 15933</strain>
    </source>
</reference>
<dbReference type="InterPro" id="IPR036278">
    <property type="entry name" value="Sialidase_sf"/>
</dbReference>
<dbReference type="Gene3D" id="2.130.10.10">
    <property type="entry name" value="YVTN repeat-like/Quinoprotein amine dehydrogenase"/>
    <property type="match status" value="1"/>
</dbReference>
<feature type="transmembrane region" description="Helical" evidence="1">
    <location>
        <begin position="37"/>
        <end position="59"/>
    </location>
</feature>
<accession>A0ABP4LIB9</accession>
<dbReference type="InterPro" id="IPR015943">
    <property type="entry name" value="WD40/YVTN_repeat-like_dom_sf"/>
</dbReference>
<keyword evidence="1" id="KW-1133">Transmembrane helix</keyword>
<organism evidence="2 3">
    <name type="scientific">Dactylosporangium maewongense</name>
    <dbReference type="NCBI Taxonomy" id="634393"/>
    <lineage>
        <taxon>Bacteria</taxon>
        <taxon>Bacillati</taxon>
        <taxon>Actinomycetota</taxon>
        <taxon>Actinomycetes</taxon>
        <taxon>Micromonosporales</taxon>
        <taxon>Micromonosporaceae</taxon>
        <taxon>Dactylosporangium</taxon>
    </lineage>
</organism>
<keyword evidence="1" id="KW-0472">Membrane</keyword>
<dbReference type="RefSeq" id="WP_344503859.1">
    <property type="nucleotide sequence ID" value="NZ_BAAAQD010000008.1"/>
</dbReference>
<dbReference type="CDD" id="cd15482">
    <property type="entry name" value="Sialidase_non-viral"/>
    <property type="match status" value="1"/>
</dbReference>
<keyword evidence="3" id="KW-1185">Reference proteome</keyword>
<comment type="caution">
    <text evidence="2">The sequence shown here is derived from an EMBL/GenBank/DDBJ whole genome shotgun (WGS) entry which is preliminary data.</text>
</comment>
<evidence type="ECO:0000313" key="3">
    <source>
        <dbReference type="Proteomes" id="UP001501470"/>
    </source>
</evidence>
<evidence type="ECO:0000256" key="1">
    <source>
        <dbReference type="SAM" id="Phobius"/>
    </source>
</evidence>
<proteinExistence type="predicted"/>